<evidence type="ECO:0000259" key="2">
    <source>
        <dbReference type="Pfam" id="PF00884"/>
    </source>
</evidence>
<name>A0A256J7R7_HALEZ</name>
<feature type="modified residue" description="3-oxoalanine (Ser)" evidence="1">
    <location>
        <position position="48"/>
    </location>
</feature>
<dbReference type="PANTHER" id="PTHR43751">
    <property type="entry name" value="SULFATASE"/>
    <property type="match status" value="1"/>
</dbReference>
<sequence>MFTVTKNIILLVWDACRTDYISNHAPTLTELADQGIFFENAISSATWSLPSHASLVTGVYPHEHGVTGVTDSLQTSPLLDTLSERGYTCYGFSPNSFASASHNFDLGFDHFEFTKYLARSDGINPAQYYRAFTDSKDGSVRSGLRIGSRVYQDLVASITDPEVRLTSSLVNFCVAVSYQTHEAVPGVSRLLPPLVKQAGIRPSEINTHKIESVIEAEADSEDPFFIFANYTDTHYPYIPPTEIQSEILSPPLDRAELIAINEEYAQEWEFMKKEIAGSGVPKPILEKVRRLYAGEVRSTDRHLARILSVLKSNGIADDTVIVVTADHGENLGESCVIDGPRMGHLATVSDRVTHVPLVVSAPDADETTVSKLVPLKNIRYLIESLAFGETGSTNLVEAIQPDESYVVCQATPNGVPEVYKRHAELPKELLRTEVTESRVVLYEDDWKIVTSTHRDPLAVRDDTVVPVDEAPEKTVQVAIEQAEILKNGGTTTDEAVQDRLQKLGYL</sequence>
<dbReference type="Gene3D" id="3.40.720.10">
    <property type="entry name" value="Alkaline Phosphatase, subunit A"/>
    <property type="match status" value="1"/>
</dbReference>
<evidence type="ECO:0000313" key="3">
    <source>
        <dbReference type="EMBL" id="OYR64422.1"/>
    </source>
</evidence>
<gene>
    <name evidence="3" type="ORF">DJ80_05310</name>
</gene>
<proteinExistence type="predicted"/>
<dbReference type="InterPro" id="IPR017850">
    <property type="entry name" value="Alkaline_phosphatase_core_sf"/>
</dbReference>
<accession>A0A256J7R7</accession>
<dbReference type="InterPro" id="IPR052701">
    <property type="entry name" value="GAG_Ulvan_Degrading_Sulfatases"/>
</dbReference>
<dbReference type="EMBL" id="NHOZ01000047">
    <property type="protein sequence ID" value="OYR64422.1"/>
    <property type="molecule type" value="Genomic_DNA"/>
</dbReference>
<feature type="domain" description="Sulfatase N-terminal" evidence="2">
    <location>
        <begin position="6"/>
        <end position="370"/>
    </location>
</feature>
<dbReference type="InterPro" id="IPR000917">
    <property type="entry name" value="Sulfatase_N"/>
</dbReference>
<dbReference type="AlphaFoldDB" id="A0A256J7R7"/>
<reference evidence="3 4" key="1">
    <citation type="journal article" date="2014" name="Front. Microbiol.">
        <title>Population and genomic analysis of the genus Halorubrum.</title>
        <authorList>
            <person name="Fullmer M.S."/>
            <person name="Soucy S.M."/>
            <person name="Swithers K.S."/>
            <person name="Makkay A.M."/>
            <person name="Wheeler R."/>
            <person name="Ventosa A."/>
            <person name="Gogarten J.P."/>
            <person name="Papke R.T."/>
        </authorList>
    </citation>
    <scope>NUCLEOTIDE SEQUENCE [LARGE SCALE GENOMIC DNA]</scope>
    <source>
        <strain evidence="3 4">Ga36</strain>
    </source>
</reference>
<protein>
    <recommendedName>
        <fullName evidence="2">Sulfatase N-terminal domain-containing protein</fullName>
    </recommendedName>
</protein>
<comment type="PTM">
    <text evidence="1">The conversion to 3-oxoalanine (also known as C-formylglycine, FGly), of a serine or cysteine residue in prokaryotes and of a cysteine residue in eukaryotes, is critical for catalytic activity.</text>
</comment>
<organism evidence="3 4">
    <name type="scientific">Halorubrum ezzemoulense</name>
    <name type="common">Halorubrum chaoviator</name>
    <dbReference type="NCBI Taxonomy" id="337243"/>
    <lineage>
        <taxon>Archaea</taxon>
        <taxon>Methanobacteriati</taxon>
        <taxon>Methanobacteriota</taxon>
        <taxon>Stenosarchaea group</taxon>
        <taxon>Halobacteria</taxon>
        <taxon>Halobacteriales</taxon>
        <taxon>Haloferacaceae</taxon>
        <taxon>Halorubrum</taxon>
    </lineage>
</organism>
<dbReference type="PANTHER" id="PTHR43751:SF3">
    <property type="entry name" value="SULFATASE N-TERMINAL DOMAIN-CONTAINING PROTEIN"/>
    <property type="match status" value="1"/>
</dbReference>
<evidence type="ECO:0000256" key="1">
    <source>
        <dbReference type="PIRSR" id="PIRSR600917-52"/>
    </source>
</evidence>
<dbReference type="SUPFAM" id="SSF53649">
    <property type="entry name" value="Alkaline phosphatase-like"/>
    <property type="match status" value="1"/>
</dbReference>
<dbReference type="Proteomes" id="UP000215731">
    <property type="component" value="Unassembled WGS sequence"/>
</dbReference>
<evidence type="ECO:0000313" key="4">
    <source>
        <dbReference type="Proteomes" id="UP000215731"/>
    </source>
</evidence>
<comment type="caution">
    <text evidence="3">The sequence shown here is derived from an EMBL/GenBank/DDBJ whole genome shotgun (WGS) entry which is preliminary data.</text>
</comment>
<dbReference type="Pfam" id="PF00884">
    <property type="entry name" value="Sulfatase"/>
    <property type="match status" value="1"/>
</dbReference>